<dbReference type="KEGG" id="nml:Namu_5067"/>
<reference evidence="2 3" key="2">
    <citation type="journal article" date="2010" name="Stand. Genomic Sci.">
        <title>Complete genome sequence of Nakamurella multipartita type strain (Y-104).</title>
        <authorList>
            <person name="Tice H."/>
            <person name="Mayilraj S."/>
            <person name="Sims D."/>
            <person name="Lapidus A."/>
            <person name="Nolan M."/>
            <person name="Lucas S."/>
            <person name="Glavina Del Rio T."/>
            <person name="Copeland A."/>
            <person name="Cheng J.F."/>
            <person name="Meincke L."/>
            <person name="Bruce D."/>
            <person name="Goodwin L."/>
            <person name="Pitluck S."/>
            <person name="Ivanova N."/>
            <person name="Mavromatis K."/>
            <person name="Ovchinnikova G."/>
            <person name="Pati A."/>
            <person name="Chen A."/>
            <person name="Palaniappan K."/>
            <person name="Land M."/>
            <person name="Hauser L."/>
            <person name="Chang Y.J."/>
            <person name="Jeffries C.D."/>
            <person name="Detter J.C."/>
            <person name="Brettin T."/>
            <person name="Rohde M."/>
            <person name="Goker M."/>
            <person name="Bristow J."/>
            <person name="Eisen J.A."/>
            <person name="Markowitz V."/>
            <person name="Hugenholtz P."/>
            <person name="Kyrpides N.C."/>
            <person name="Klenk H.P."/>
            <person name="Chen F."/>
        </authorList>
    </citation>
    <scope>NUCLEOTIDE SEQUENCE [LARGE SCALE GENOMIC DNA]</scope>
    <source>
        <strain evidence="3">ATCC 700099 / DSM 44233 / CIP 104796 / JCM 9543 / NBRC 105858 / Y-104</strain>
    </source>
</reference>
<gene>
    <name evidence="2" type="ordered locus">Namu_5067</name>
</gene>
<dbReference type="Proteomes" id="UP000002218">
    <property type="component" value="Chromosome"/>
</dbReference>
<feature type="signal peptide" evidence="1">
    <location>
        <begin position="1"/>
        <end position="37"/>
    </location>
</feature>
<proteinExistence type="predicted"/>
<keyword evidence="1" id="KW-0732">Signal</keyword>
<feature type="chain" id="PRO_5002992979" evidence="1">
    <location>
        <begin position="38"/>
        <end position="361"/>
    </location>
</feature>
<reference evidence="3" key="1">
    <citation type="submission" date="2009-09" db="EMBL/GenBank/DDBJ databases">
        <title>The complete genome of Nakamurella multipartita DSM 44233.</title>
        <authorList>
            <consortium name="US DOE Joint Genome Institute (JGI-PGF)"/>
            <person name="Lucas S."/>
            <person name="Copeland A."/>
            <person name="Lapidus A."/>
            <person name="Glavina del Rio T."/>
            <person name="Dalin E."/>
            <person name="Tice H."/>
            <person name="Bruce D."/>
            <person name="Goodwin L."/>
            <person name="Pitluck S."/>
            <person name="Kyrpides N."/>
            <person name="Mavromatis K."/>
            <person name="Ivanova N."/>
            <person name="Ovchinnikova G."/>
            <person name="Sims D."/>
            <person name="Meincke L."/>
            <person name="Brettin T."/>
            <person name="Detter J.C."/>
            <person name="Han C."/>
            <person name="Larimer F."/>
            <person name="Land M."/>
            <person name="Hauser L."/>
            <person name="Markowitz V."/>
            <person name="Cheng J.-F."/>
            <person name="Hugenholtz P."/>
            <person name="Woyke T."/>
            <person name="Wu D."/>
            <person name="Klenk H.-P."/>
            <person name="Eisen J.A."/>
        </authorList>
    </citation>
    <scope>NUCLEOTIDE SEQUENCE [LARGE SCALE GENOMIC DNA]</scope>
    <source>
        <strain evidence="3">ATCC 700099 / DSM 44233 / CIP 104796 / JCM 9543 / NBRC 105858 / Y-104</strain>
    </source>
</reference>
<dbReference type="STRING" id="479431.Namu_5067"/>
<organism evidence="2 3">
    <name type="scientific">Nakamurella multipartita (strain ATCC 700099 / DSM 44233 / CIP 104796 / JCM 9543 / NBRC 105858 / Y-104)</name>
    <name type="common">Microsphaera multipartita</name>
    <dbReference type="NCBI Taxonomy" id="479431"/>
    <lineage>
        <taxon>Bacteria</taxon>
        <taxon>Bacillati</taxon>
        <taxon>Actinomycetota</taxon>
        <taxon>Actinomycetes</taxon>
        <taxon>Nakamurellales</taxon>
        <taxon>Nakamurellaceae</taxon>
        <taxon>Nakamurella</taxon>
    </lineage>
</organism>
<dbReference type="OrthoDB" id="5124470at2"/>
<dbReference type="InParanoid" id="C8XB46"/>
<evidence type="ECO:0000313" key="2">
    <source>
        <dbReference type="EMBL" id="ACV81338.1"/>
    </source>
</evidence>
<name>C8XB46_NAKMY</name>
<dbReference type="AlphaFoldDB" id="C8XB46"/>
<keyword evidence="3" id="KW-1185">Reference proteome</keyword>
<dbReference type="EMBL" id="CP001737">
    <property type="protein sequence ID" value="ACV81338.1"/>
    <property type="molecule type" value="Genomic_DNA"/>
</dbReference>
<evidence type="ECO:0000256" key="1">
    <source>
        <dbReference type="SAM" id="SignalP"/>
    </source>
</evidence>
<evidence type="ECO:0000313" key="3">
    <source>
        <dbReference type="Proteomes" id="UP000002218"/>
    </source>
</evidence>
<sequence precursor="true">MTKTMKGRGVAGRAVAGGLVVAGVAMATLLGANPASADTGADPQSFSMVQVTNYTPYTWNLTSVSEPGTQAPAPKTIGPGQTGVWDADTGVNMADWKYTYDVTGQSAGITYKNKQQTVDIVENNGYDSIYLQDSAYHAQRPTSTLSHETQDQDGYQYHWDVFWNTPVTVAIDNQTDSAAATSAVNSQFPRAVDGSTKWTTNTGSEAWNWSAPTRATGMLYNNSSAPAKLLAGQETSVGQSANFGLEITGSVGMKVFGASAKLAASVDLDKDWGTEDSTEVTADMEVEPGQVGWIDKKESTGSLTGELQFTTPEGVTFDIKNVTLAQGDLVNPNSSTSPIRVGELEMPHSCPISDASCDGDK</sequence>
<dbReference type="HOGENOM" id="CLU_766881_0_0_11"/>
<accession>C8XB46</accession>
<protein>
    <submittedName>
        <fullName evidence="2">Uncharacterized protein</fullName>
    </submittedName>
</protein>
<dbReference type="RefSeq" id="WP_015750146.1">
    <property type="nucleotide sequence ID" value="NC_013235.1"/>
</dbReference>